<keyword evidence="2" id="KW-0808">Transferase</keyword>
<proteinExistence type="predicted"/>
<keyword evidence="1" id="KW-0812">Transmembrane</keyword>
<reference evidence="2 3" key="1">
    <citation type="submission" date="2020-02" db="EMBL/GenBank/DDBJ databases">
        <title>Genome sequencing for Draconibacterium sp. strain M1.</title>
        <authorList>
            <person name="Park S.-J."/>
        </authorList>
    </citation>
    <scope>NUCLEOTIDE SEQUENCE [LARGE SCALE GENOMIC DNA]</scope>
    <source>
        <strain evidence="2 3">M1</strain>
    </source>
</reference>
<dbReference type="GO" id="GO:0016020">
    <property type="term" value="C:membrane"/>
    <property type="evidence" value="ECO:0007669"/>
    <property type="project" value="GOC"/>
</dbReference>
<dbReference type="EMBL" id="CP048409">
    <property type="protein sequence ID" value="QIA07138.1"/>
    <property type="molecule type" value="Genomic_DNA"/>
</dbReference>
<dbReference type="KEGG" id="drc:G0Q07_05075"/>
<feature type="transmembrane region" description="Helical" evidence="1">
    <location>
        <begin position="6"/>
        <end position="23"/>
    </location>
</feature>
<name>A0A6C0R9G4_9BACT</name>
<dbReference type="GO" id="GO:0005524">
    <property type="term" value="F:ATP binding"/>
    <property type="evidence" value="ECO:0007669"/>
    <property type="project" value="InterPro"/>
</dbReference>
<dbReference type="InterPro" id="IPR003758">
    <property type="entry name" value="LpxK"/>
</dbReference>
<dbReference type="Proteomes" id="UP000474630">
    <property type="component" value="Chromosome"/>
</dbReference>
<keyword evidence="2" id="KW-0418">Kinase</keyword>
<sequence length="54" mass="6293">MVKILLYPLAWLYGIIIFLRNRAYDLKIVTSREFDVPVISIGNITVGVPEKRRM</sequence>
<dbReference type="AlphaFoldDB" id="A0A6C0R9G4"/>
<dbReference type="GO" id="GO:0009029">
    <property type="term" value="F:lipid-A 4'-kinase activity"/>
    <property type="evidence" value="ECO:0007669"/>
    <property type="project" value="InterPro"/>
</dbReference>
<dbReference type="UniPathway" id="UPA00359">
    <property type="reaction ID" value="UER00482"/>
</dbReference>
<organism evidence="2 3">
    <name type="scientific">Draconibacterium halophilum</name>
    <dbReference type="NCBI Taxonomy" id="2706887"/>
    <lineage>
        <taxon>Bacteria</taxon>
        <taxon>Pseudomonadati</taxon>
        <taxon>Bacteroidota</taxon>
        <taxon>Bacteroidia</taxon>
        <taxon>Marinilabiliales</taxon>
        <taxon>Prolixibacteraceae</taxon>
        <taxon>Draconibacterium</taxon>
    </lineage>
</organism>
<protein>
    <submittedName>
        <fullName evidence="2">Tetraacyldisaccharide 4'-kinase</fullName>
    </submittedName>
</protein>
<dbReference type="Pfam" id="PF02606">
    <property type="entry name" value="LpxK"/>
    <property type="match status" value="1"/>
</dbReference>
<keyword evidence="1" id="KW-0472">Membrane</keyword>
<keyword evidence="1" id="KW-1133">Transmembrane helix</keyword>
<evidence type="ECO:0000313" key="2">
    <source>
        <dbReference type="EMBL" id="QIA07138.1"/>
    </source>
</evidence>
<accession>A0A6C0R9G4</accession>
<evidence type="ECO:0000313" key="3">
    <source>
        <dbReference type="Proteomes" id="UP000474630"/>
    </source>
</evidence>
<gene>
    <name evidence="2" type="ORF">G0Q07_05075</name>
</gene>
<evidence type="ECO:0000256" key="1">
    <source>
        <dbReference type="SAM" id="Phobius"/>
    </source>
</evidence>
<dbReference type="GO" id="GO:0009245">
    <property type="term" value="P:lipid A biosynthetic process"/>
    <property type="evidence" value="ECO:0007669"/>
    <property type="project" value="InterPro"/>
</dbReference>
<keyword evidence="3" id="KW-1185">Reference proteome</keyword>